<gene>
    <name evidence="1" type="ORF">CUESP1_1081</name>
</gene>
<evidence type="ECO:0000313" key="2">
    <source>
        <dbReference type="Proteomes" id="UP000245423"/>
    </source>
</evidence>
<keyword evidence="2" id="KW-1185">Reference proteome</keyword>
<dbReference type="Proteomes" id="UP000245423">
    <property type="component" value="Chromosome 1"/>
</dbReference>
<evidence type="ECO:0000313" key="1">
    <source>
        <dbReference type="EMBL" id="SHD76455.1"/>
    </source>
</evidence>
<accession>A0A1M4PLX9</accession>
<organism evidence="1 2">
    <name type="scientific">[Clostridium] ultunense Esp</name>
    <dbReference type="NCBI Taxonomy" id="1288971"/>
    <lineage>
        <taxon>Bacteria</taxon>
        <taxon>Bacillati</taxon>
        <taxon>Bacillota</taxon>
        <taxon>Tissierellia</taxon>
        <taxon>Tissierellales</taxon>
        <taxon>Tepidimicrobiaceae</taxon>
        <taxon>Schnuerera</taxon>
    </lineage>
</organism>
<dbReference type="EMBL" id="LT669839">
    <property type="protein sequence ID" value="SHD76455.1"/>
    <property type="molecule type" value="Genomic_DNA"/>
</dbReference>
<dbReference type="RefSeq" id="WP_160113567.1">
    <property type="nucleotide sequence ID" value="NZ_LT669839.1"/>
</dbReference>
<reference evidence="1 2" key="1">
    <citation type="submission" date="2016-11" db="EMBL/GenBank/DDBJ databases">
        <authorList>
            <person name="Manzoor S."/>
        </authorList>
    </citation>
    <scope>NUCLEOTIDE SEQUENCE [LARGE SCALE GENOMIC DNA]</scope>
    <source>
        <strain evidence="1">Clostridium ultunense strain Esp</strain>
    </source>
</reference>
<name>A0A1M4PLX9_9FIRM</name>
<protein>
    <submittedName>
        <fullName evidence="1">Uncharacterized protein</fullName>
    </submittedName>
</protein>
<proteinExistence type="predicted"/>
<sequence length="120" mass="14551">MEDAKDYDDFEEYNLLYRPWCVSENYYGKYKWNQSIKLYENLEKQKWTSSNLEKLRQNYILGGKEMKNFLGKMKSRKKTLDENILNSDTPGFDEDRMTPYIDLIEIMSLYENLDEGDWVK</sequence>
<dbReference type="AlphaFoldDB" id="A0A1M4PLX9"/>
<dbReference type="OrthoDB" id="442064at2"/>